<evidence type="ECO:0000313" key="1">
    <source>
        <dbReference type="EMBL" id="EDO46290.1"/>
    </source>
</evidence>
<protein>
    <submittedName>
        <fullName evidence="1">Uncharacterized protein</fullName>
    </submittedName>
</protein>
<organism evidence="1 2">
    <name type="scientific">Nematostella vectensis</name>
    <name type="common">Starlet sea anemone</name>
    <dbReference type="NCBI Taxonomy" id="45351"/>
    <lineage>
        <taxon>Eukaryota</taxon>
        <taxon>Metazoa</taxon>
        <taxon>Cnidaria</taxon>
        <taxon>Anthozoa</taxon>
        <taxon>Hexacorallia</taxon>
        <taxon>Actiniaria</taxon>
        <taxon>Edwardsiidae</taxon>
        <taxon>Nematostella</taxon>
    </lineage>
</organism>
<evidence type="ECO:0000313" key="2">
    <source>
        <dbReference type="Proteomes" id="UP000001593"/>
    </source>
</evidence>
<sequence>MGSVIEMDVTKGVYQKLKNPSISQDEKISLVASAWQSDKCFIPNKHQVLLDWVCQEIINSYKKDFRATEKSSSSLKGLWIFTVSLLENLAHQISTVSVVIKPHLLQVFTDLFTQQASNKLPEFQPVVQCCILILTSDKLATSWLTKFESFVHFVSSVLLASASSVHLQDDILSLLQVSLQKYIPLQRKQSNHKKLFERFCEHLLNPMMQVHYKIVSEKATSSNIQTKICECVGDALFRRDPLLEFPSALRALSANQEGSVKNANTSPSKRSHHGSYPIQLFKTLRLLLTDDPWSKESSSRSTPLANFFPQLLREFLKARRSIENTAAAFEFHFFIELCALLGVSPSDPGAIANTRVLHLVHDMLSTLHAYDVYQVAEDNTSGAAQLKWFSEFTKQLTEYQPSVEVFDCHTMLLKMNHRILEPHLQDILKQFWMNCNFDERLEESQDIFLTSLVQVYSKLRQFDRFVHHLLGSLKVCSVSTPWKGFLSRFTLELVTHCETLPIGSVVGVWTVLCDEIENECVPAVSASSKMEAFYHLERVVSLLQVFLLNTSFGDVTEHKQSKKATATLAKLFQRSVEKVLIPLIKAQTEVANKKCRVSLQVFSLVVLQILRELEAFLSRFSVLNNAEESSLLLDDHWRVMLSQYRGKKEDPRVRYLMAMLCMHEIRMALCDSLFFPRLGYA</sequence>
<dbReference type="STRING" id="45351.A7RQI0"/>
<dbReference type="PANTHER" id="PTHR15682">
    <property type="entry name" value="UNHEALTHY RIBOSOME BIOGENESIS PROTEIN 2 HOMOLOG"/>
    <property type="match status" value="1"/>
</dbReference>
<gene>
    <name evidence="1" type="ORF">NEMVEDRAFT_v1g239975</name>
</gene>
<accession>A7RQI0</accession>
<dbReference type="PhylomeDB" id="A7RQI0"/>
<dbReference type="EMBL" id="DS469528">
    <property type="protein sequence ID" value="EDO46290.1"/>
    <property type="molecule type" value="Genomic_DNA"/>
</dbReference>
<reference evidence="1 2" key="1">
    <citation type="journal article" date="2007" name="Science">
        <title>Sea anemone genome reveals ancestral eumetazoan gene repertoire and genomic organization.</title>
        <authorList>
            <person name="Putnam N.H."/>
            <person name="Srivastava M."/>
            <person name="Hellsten U."/>
            <person name="Dirks B."/>
            <person name="Chapman J."/>
            <person name="Salamov A."/>
            <person name="Terry A."/>
            <person name="Shapiro H."/>
            <person name="Lindquist E."/>
            <person name="Kapitonov V.V."/>
            <person name="Jurka J."/>
            <person name="Genikhovich G."/>
            <person name="Grigoriev I.V."/>
            <person name="Lucas S.M."/>
            <person name="Steele R.E."/>
            <person name="Finnerty J.R."/>
            <person name="Technau U."/>
            <person name="Martindale M.Q."/>
            <person name="Rokhsar D.S."/>
        </authorList>
    </citation>
    <scope>NUCLEOTIDE SEQUENCE [LARGE SCALE GENOMIC DNA]</scope>
    <source>
        <strain evidence="2">CH2 X CH6</strain>
    </source>
</reference>
<dbReference type="AlphaFoldDB" id="A7RQI0"/>
<dbReference type="InterPro" id="IPR052609">
    <property type="entry name" value="Ribosome_Biogenesis_Reg"/>
</dbReference>
<dbReference type="OMA" id="XLQNREA"/>
<proteinExistence type="predicted"/>
<dbReference type="eggNOG" id="ENOG502QWBH">
    <property type="taxonomic scope" value="Eukaryota"/>
</dbReference>
<dbReference type="InParanoid" id="A7RQI0"/>
<dbReference type="HOGENOM" id="CLU_404030_0_0_1"/>
<dbReference type="Proteomes" id="UP000001593">
    <property type="component" value="Unassembled WGS sequence"/>
</dbReference>
<name>A7RQI0_NEMVE</name>
<keyword evidence="2" id="KW-1185">Reference proteome</keyword>
<dbReference type="PANTHER" id="PTHR15682:SF2">
    <property type="entry name" value="UNHEALTHY RIBOSOME BIOGENESIS PROTEIN 2 HOMOLOG"/>
    <property type="match status" value="1"/>
</dbReference>